<dbReference type="GO" id="GO:0005829">
    <property type="term" value="C:cytosol"/>
    <property type="evidence" value="ECO:0007669"/>
    <property type="project" value="TreeGrafter"/>
</dbReference>
<feature type="compositionally biased region" description="Basic residues" evidence="2">
    <location>
        <begin position="166"/>
        <end position="186"/>
    </location>
</feature>
<dbReference type="Pfam" id="PF19289">
    <property type="entry name" value="PmbA_TldD_3rd"/>
    <property type="match status" value="1"/>
</dbReference>
<dbReference type="EMBL" id="CP042430">
    <property type="protein sequence ID" value="QEC48009.1"/>
    <property type="molecule type" value="Genomic_DNA"/>
</dbReference>
<dbReference type="AlphaFoldDB" id="A0A5B8U4G4"/>
<evidence type="ECO:0000313" key="4">
    <source>
        <dbReference type="EMBL" id="QEC48009.1"/>
    </source>
</evidence>
<feature type="compositionally biased region" description="Basic residues" evidence="2">
    <location>
        <begin position="64"/>
        <end position="76"/>
    </location>
</feature>
<feature type="compositionally biased region" description="Basic residues" evidence="2">
    <location>
        <begin position="136"/>
        <end position="145"/>
    </location>
</feature>
<evidence type="ECO:0000256" key="1">
    <source>
        <dbReference type="ARBA" id="ARBA00005836"/>
    </source>
</evidence>
<dbReference type="KEGG" id="bsol:FSW04_10795"/>
<dbReference type="PANTHER" id="PTHR30624">
    <property type="entry name" value="UNCHARACTERIZED PROTEIN TLDD AND PMBA"/>
    <property type="match status" value="1"/>
</dbReference>
<reference evidence="4 5" key="1">
    <citation type="journal article" date="2018" name="J. Microbiol.">
        <title>Baekduia soli gen. nov., sp. nov., a novel bacterium isolated from the soil of Baekdu Mountain and proposal of a novel family name, Baekduiaceae fam. nov.</title>
        <authorList>
            <person name="An D.S."/>
            <person name="Siddiqi M.Z."/>
            <person name="Kim K.H."/>
            <person name="Yu H.S."/>
            <person name="Im W.T."/>
        </authorList>
    </citation>
    <scope>NUCLEOTIDE SEQUENCE [LARGE SCALE GENOMIC DNA]</scope>
    <source>
        <strain evidence="4 5">BR7-21</strain>
    </source>
</reference>
<dbReference type="GO" id="GO:0008237">
    <property type="term" value="F:metallopeptidase activity"/>
    <property type="evidence" value="ECO:0007669"/>
    <property type="project" value="InterPro"/>
</dbReference>
<feature type="compositionally biased region" description="Basic and acidic residues" evidence="2">
    <location>
        <begin position="201"/>
        <end position="224"/>
    </location>
</feature>
<feature type="compositionally biased region" description="Gly residues" evidence="2">
    <location>
        <begin position="30"/>
        <end position="39"/>
    </location>
</feature>
<dbReference type="Proteomes" id="UP000321805">
    <property type="component" value="Chromosome"/>
</dbReference>
<dbReference type="InterPro" id="IPR045569">
    <property type="entry name" value="Metalloprtase-TldD/E_C"/>
</dbReference>
<feature type="compositionally biased region" description="Basic and acidic residues" evidence="2">
    <location>
        <begin position="236"/>
        <end position="245"/>
    </location>
</feature>
<name>A0A5B8U4G4_9ACTN</name>
<evidence type="ECO:0000313" key="5">
    <source>
        <dbReference type="Proteomes" id="UP000321805"/>
    </source>
</evidence>
<dbReference type="PANTHER" id="PTHR30624:SF10">
    <property type="entry name" value="CONSERVED PROTEIN"/>
    <property type="match status" value="1"/>
</dbReference>
<keyword evidence="5" id="KW-1185">Reference proteome</keyword>
<proteinExistence type="inferred from homology"/>
<dbReference type="InterPro" id="IPR036059">
    <property type="entry name" value="TldD/PmbA_sf"/>
</dbReference>
<dbReference type="SUPFAM" id="SSF111283">
    <property type="entry name" value="Putative modulator of DNA gyrase, PmbA/TldD"/>
    <property type="match status" value="1"/>
</dbReference>
<gene>
    <name evidence="4" type="ORF">FSW04_10795</name>
</gene>
<evidence type="ECO:0000259" key="3">
    <source>
        <dbReference type="Pfam" id="PF19289"/>
    </source>
</evidence>
<accession>A0A5B8U4G4</accession>
<evidence type="ECO:0000256" key="2">
    <source>
        <dbReference type="SAM" id="MobiDB-lite"/>
    </source>
</evidence>
<feature type="region of interest" description="Disordered" evidence="2">
    <location>
        <begin position="1"/>
        <end position="287"/>
    </location>
</feature>
<dbReference type="InterPro" id="IPR051463">
    <property type="entry name" value="Peptidase_U62_metallo"/>
</dbReference>
<feature type="compositionally biased region" description="Low complexity" evidence="2">
    <location>
        <begin position="40"/>
        <end position="53"/>
    </location>
</feature>
<sequence length="533" mass="58123">MRRRGRRAPRAGPHAAARGPRRAARAVRGGVVGAVGGAAPGRTTTTRPANYAPRRARSAPGDRRPRRGPLRPRRGAPRPSSPRGARRPRRPRRRRRGRRERRDRRPRARRRGLGVRGHARRQQRRGRARAAPGPGRGRRAARRGRAAAGPGRRGHRALGEPVGGRPVRRRARGAPRAAVRRRRRDARRPADRPGAGLGRHGPHDQGAGHERRDGGHPGPDDLRRRPGGHGRRRRRAADPHLPELARRRRRRRRLGARPGPRPAGPRAARRRRGHRAADRPGLPRGRRDLVLHGEQLALQLHESIGHALELDRMLLGEASYAGTSWVAPADLRAGLRYGSDVLQVSADATLPGGLGSFGWDDEGVAGARTTLIADGVLRAALSDRQSAAAVGLERSGGCARAEGFARQPIVRMTNVSVQPGTAGTLADLIAGTDDGLYLESNRSWSIDDRRWQFQFATEIAREIRGGELGRLYRNPSYAGITPQFWASLDAVCGAADWRLWGLTNCGKGEPGQVMAVSHGAAPARFRDVQVGVA</sequence>
<feature type="compositionally biased region" description="Basic residues" evidence="2">
    <location>
        <begin position="84"/>
        <end position="128"/>
    </location>
</feature>
<dbReference type="OrthoDB" id="9803213at2"/>
<organism evidence="4 5">
    <name type="scientific">Baekduia soli</name>
    <dbReference type="NCBI Taxonomy" id="496014"/>
    <lineage>
        <taxon>Bacteria</taxon>
        <taxon>Bacillati</taxon>
        <taxon>Actinomycetota</taxon>
        <taxon>Thermoleophilia</taxon>
        <taxon>Solirubrobacterales</taxon>
        <taxon>Baekduiaceae</taxon>
        <taxon>Baekduia</taxon>
    </lineage>
</organism>
<dbReference type="GO" id="GO:0006508">
    <property type="term" value="P:proteolysis"/>
    <property type="evidence" value="ECO:0007669"/>
    <property type="project" value="InterPro"/>
</dbReference>
<feature type="compositionally biased region" description="Basic residues" evidence="2">
    <location>
        <begin position="246"/>
        <end position="255"/>
    </location>
</feature>
<protein>
    <submittedName>
        <fullName evidence="4">TldD/PmbA family protein</fullName>
    </submittedName>
</protein>
<feature type="compositionally biased region" description="Basic residues" evidence="2">
    <location>
        <begin position="225"/>
        <end position="235"/>
    </location>
</feature>
<comment type="similarity">
    <text evidence="1">Belongs to the peptidase U62 family.</text>
</comment>
<feature type="domain" description="Metalloprotease TldD/E C-terminal" evidence="3">
    <location>
        <begin position="286"/>
        <end position="530"/>
    </location>
</feature>